<dbReference type="EMBL" id="CADCTV010001061">
    <property type="protein sequence ID" value="CAA9376214.1"/>
    <property type="molecule type" value="Genomic_DNA"/>
</dbReference>
<evidence type="ECO:0000256" key="1">
    <source>
        <dbReference type="SAM" id="MobiDB-lite"/>
    </source>
</evidence>
<sequence length="64" mass="6953">ARPVRGAARAYARPAGAGRFRTPASWWPPPGKTDARGWLQTHERPPGLPLPGGRFVQSDDPHTV</sequence>
<name>A0A6J4N6C4_9BACT</name>
<reference evidence="2" key="1">
    <citation type="submission" date="2020-02" db="EMBL/GenBank/DDBJ databases">
        <authorList>
            <person name="Meier V. D."/>
        </authorList>
    </citation>
    <scope>NUCLEOTIDE SEQUENCE</scope>
    <source>
        <strain evidence="2">AVDCRST_MAG89</strain>
    </source>
</reference>
<gene>
    <name evidence="2" type="ORF">AVDCRST_MAG89-5027</name>
</gene>
<dbReference type="AlphaFoldDB" id="A0A6J4N6C4"/>
<feature type="non-terminal residue" evidence="2">
    <location>
        <position position="64"/>
    </location>
</feature>
<feature type="region of interest" description="Disordered" evidence="1">
    <location>
        <begin position="1"/>
        <end position="64"/>
    </location>
</feature>
<feature type="compositionally biased region" description="Low complexity" evidence="1">
    <location>
        <begin position="1"/>
        <end position="21"/>
    </location>
</feature>
<evidence type="ECO:0000313" key="2">
    <source>
        <dbReference type="EMBL" id="CAA9376214.1"/>
    </source>
</evidence>
<accession>A0A6J4N6C4</accession>
<proteinExistence type="predicted"/>
<organism evidence="2">
    <name type="scientific">uncultured Gemmatimonadota bacterium</name>
    <dbReference type="NCBI Taxonomy" id="203437"/>
    <lineage>
        <taxon>Bacteria</taxon>
        <taxon>Pseudomonadati</taxon>
        <taxon>Gemmatimonadota</taxon>
        <taxon>environmental samples</taxon>
    </lineage>
</organism>
<protein>
    <submittedName>
        <fullName evidence="2">Uncharacterized protein</fullName>
    </submittedName>
</protein>
<feature type="non-terminal residue" evidence="2">
    <location>
        <position position="1"/>
    </location>
</feature>